<comment type="caution">
    <text evidence="4">The sequence shown here is derived from an EMBL/GenBank/DDBJ whole genome shotgun (WGS) entry which is preliminary data.</text>
</comment>
<organism evidence="4 5">
    <name type="scientific">Salinimonas profundi</name>
    <dbReference type="NCBI Taxonomy" id="2729140"/>
    <lineage>
        <taxon>Bacteria</taxon>
        <taxon>Pseudomonadati</taxon>
        <taxon>Pseudomonadota</taxon>
        <taxon>Gammaproteobacteria</taxon>
        <taxon>Alteromonadales</taxon>
        <taxon>Alteromonadaceae</taxon>
        <taxon>Alteromonas/Salinimonas group</taxon>
        <taxon>Salinimonas</taxon>
    </lineage>
</organism>
<dbReference type="Gene3D" id="2.40.160.10">
    <property type="entry name" value="Porin"/>
    <property type="match status" value="1"/>
</dbReference>
<evidence type="ECO:0000256" key="2">
    <source>
        <dbReference type="SAM" id="SignalP"/>
    </source>
</evidence>
<sequence>MDKNKKRLMAHKFTASKLALFTCTALAAGSASAGDLQLKPTVSSDAIFQQIDSDRRGDRDITTLRIVPSLDAVYKAKRAEASVNASATHLERNNDVFDSKEDYLEYRYQGSLNVIERLLTIGAQGQSRYLNANTNNFLISDKLTNSGDLARTQTDSVSASTNLTRNPFIETTASVSYSKVQTEENQQVNTQRLNNDTFAATASLREGEGIKGFKWEFDGEYSDTDRSEVNLGTFESHEANGFLDRLLFNRWALRLTGMSESYSFISQGNFIQNDRDFNSVGAGITYYQADSRYIALTINKADSSNPDNDGDVYPGVDLKWSFTNRTSINASYGKRFYGDAANFNLRHATRKIRTSISYEEEVRTFSQFLSANNTDGVLVCPGAGFSPNCFQPDSLAYELTDGQQFIQLGEDNNALDDSIVLRKGATFEMSYQSRVFTVGIFARYNDDEYLGQNRRRKTESAGANISYRVGAFTRVNSSLSFADIERESDVFRTGTGENMVFNLGVNHTFSPHLNLNAGYTYTDQTGDVSLNAFGSDYKEHRFQIGATYTFR</sequence>
<evidence type="ECO:0000259" key="3">
    <source>
        <dbReference type="Pfam" id="PF13505"/>
    </source>
</evidence>
<evidence type="ECO:0000313" key="5">
    <source>
        <dbReference type="Proteomes" id="UP000624419"/>
    </source>
</evidence>
<keyword evidence="1 2" id="KW-0732">Signal</keyword>
<evidence type="ECO:0000256" key="1">
    <source>
        <dbReference type="ARBA" id="ARBA00022729"/>
    </source>
</evidence>
<dbReference type="InterPro" id="IPR027385">
    <property type="entry name" value="Beta-barrel_OMP"/>
</dbReference>
<name>A0ABR8LQD4_9ALTE</name>
<keyword evidence="5" id="KW-1185">Reference proteome</keyword>
<dbReference type="Proteomes" id="UP000624419">
    <property type="component" value="Unassembled WGS sequence"/>
</dbReference>
<feature type="signal peptide" evidence="2">
    <location>
        <begin position="1"/>
        <end position="33"/>
    </location>
</feature>
<dbReference type="SUPFAM" id="SSF56935">
    <property type="entry name" value="Porins"/>
    <property type="match status" value="1"/>
</dbReference>
<feature type="domain" description="Outer membrane protein beta-barrel" evidence="3">
    <location>
        <begin position="428"/>
        <end position="550"/>
    </location>
</feature>
<proteinExistence type="predicted"/>
<reference evidence="4 5" key="1">
    <citation type="submission" date="2020-04" db="EMBL/GenBank/DDBJ databases">
        <title>Salinimonas sp. HHU 13199.</title>
        <authorList>
            <person name="Cui X."/>
            <person name="Zhang D."/>
        </authorList>
    </citation>
    <scope>NUCLEOTIDE SEQUENCE [LARGE SCALE GENOMIC DNA]</scope>
    <source>
        <strain evidence="4 5">HHU 13199</strain>
    </source>
</reference>
<dbReference type="Pfam" id="PF13505">
    <property type="entry name" value="OMP_b-brl"/>
    <property type="match status" value="1"/>
</dbReference>
<evidence type="ECO:0000313" key="4">
    <source>
        <dbReference type="EMBL" id="MBD3586617.1"/>
    </source>
</evidence>
<protein>
    <recommendedName>
        <fullName evidence="3">Outer membrane protein beta-barrel domain-containing protein</fullName>
    </recommendedName>
</protein>
<feature type="chain" id="PRO_5045918012" description="Outer membrane protein beta-barrel domain-containing protein" evidence="2">
    <location>
        <begin position="34"/>
        <end position="551"/>
    </location>
</feature>
<dbReference type="RefSeq" id="WP_191025705.1">
    <property type="nucleotide sequence ID" value="NZ_JABBXD010000007.1"/>
</dbReference>
<gene>
    <name evidence="4" type="ORF">HHX48_12790</name>
</gene>
<accession>A0ABR8LQD4</accession>
<dbReference type="EMBL" id="JABBXD010000007">
    <property type="protein sequence ID" value="MBD3586617.1"/>
    <property type="molecule type" value="Genomic_DNA"/>
</dbReference>
<dbReference type="InterPro" id="IPR023614">
    <property type="entry name" value="Porin_dom_sf"/>
</dbReference>